<dbReference type="GO" id="GO:0052324">
    <property type="term" value="P:plant-type cell wall cellulose biosynthetic process"/>
    <property type="evidence" value="ECO:0007669"/>
    <property type="project" value="TreeGrafter"/>
</dbReference>
<dbReference type="GO" id="GO:0010215">
    <property type="term" value="P:cellulose microfibril organization"/>
    <property type="evidence" value="ECO:0007669"/>
    <property type="project" value="InterPro"/>
</dbReference>
<dbReference type="Pfam" id="PF25079">
    <property type="entry name" value="COB_C"/>
    <property type="match status" value="1"/>
</dbReference>
<protein>
    <submittedName>
        <fullName evidence="8">Cobra-like protein 2</fullName>
    </submittedName>
</protein>
<proteinExistence type="inferred from homology"/>
<keyword evidence="4" id="KW-0732">Signal</keyword>
<comment type="caution">
    <text evidence="8">The sequence shown here is derived from an EMBL/GenBank/DDBJ whole genome shotgun (WGS) entry which is preliminary data.</text>
</comment>
<organism evidence="8 9">
    <name type="scientific">Quercus suber</name>
    <name type="common">Cork oak</name>
    <dbReference type="NCBI Taxonomy" id="58331"/>
    <lineage>
        <taxon>Eukaryota</taxon>
        <taxon>Viridiplantae</taxon>
        <taxon>Streptophyta</taxon>
        <taxon>Embryophyta</taxon>
        <taxon>Tracheophyta</taxon>
        <taxon>Spermatophyta</taxon>
        <taxon>Magnoliopsida</taxon>
        <taxon>eudicotyledons</taxon>
        <taxon>Gunneridae</taxon>
        <taxon>Pentapetalae</taxon>
        <taxon>rosids</taxon>
        <taxon>fabids</taxon>
        <taxon>Fagales</taxon>
        <taxon>Fagaceae</taxon>
        <taxon>Quercus</taxon>
    </lineage>
</organism>
<dbReference type="SUPFAM" id="SSF117281">
    <property type="entry name" value="Kelch motif"/>
    <property type="match status" value="1"/>
</dbReference>
<sequence length="248" mass="28903">MASLQKMLWERVEIQNQAGGPGARVGHTCNVVGNLNFLYVFGGYDANRNFTNSVLIFDTSRQDEYPSQLELPSTNSEAEPQPLVSYSSHMCPIQVHWHVKQNYREYWRVKITVTNLNYAKNYSQWNLAMLHPNFRNINQVFSFNYKPLNQYGIINDTGVFYGIQYYNEMLLQAGPNENVQIEMLLQKDPDMFTFRKGWGFPRKVSFNGDECVMPSPDRYPRLPNSAHNVSKRPEFLIFFSFLLFIIVL</sequence>
<keyword evidence="3" id="KW-0336">GPI-anchor</keyword>
<dbReference type="InterPro" id="IPR006652">
    <property type="entry name" value="Kelch_1"/>
</dbReference>
<comment type="subcellular location">
    <subcellularLocation>
        <location evidence="1">Cell membrane</location>
        <topology evidence="1">Lipid-anchor</topology>
        <topology evidence="1">GPI-anchor</topology>
    </subcellularLocation>
</comment>
<gene>
    <name evidence="8" type="primary">COBL2</name>
    <name evidence="8" type="ORF">CFP56_025450</name>
</gene>
<dbReference type="InterPro" id="IPR015915">
    <property type="entry name" value="Kelch-typ_b-propeller"/>
</dbReference>
<dbReference type="GO" id="GO:0098552">
    <property type="term" value="C:side of membrane"/>
    <property type="evidence" value="ECO:0007669"/>
    <property type="project" value="UniProtKB-KW"/>
</dbReference>
<keyword evidence="6" id="KW-0449">Lipoprotein</keyword>
<evidence type="ECO:0000256" key="3">
    <source>
        <dbReference type="ARBA" id="ARBA00022622"/>
    </source>
</evidence>
<evidence type="ECO:0000256" key="4">
    <source>
        <dbReference type="ARBA" id="ARBA00022729"/>
    </source>
</evidence>
<evidence type="ECO:0000256" key="1">
    <source>
        <dbReference type="ARBA" id="ARBA00004609"/>
    </source>
</evidence>
<dbReference type="AlphaFoldDB" id="A0AAW0LWR3"/>
<evidence type="ECO:0000256" key="2">
    <source>
        <dbReference type="ARBA" id="ARBA00005507"/>
    </source>
</evidence>
<accession>A0AAW0LWR3</accession>
<evidence type="ECO:0000256" key="6">
    <source>
        <dbReference type="ARBA" id="ARBA00023288"/>
    </source>
</evidence>
<evidence type="ECO:0000313" key="9">
    <source>
        <dbReference type="Proteomes" id="UP000237347"/>
    </source>
</evidence>
<evidence type="ECO:0000259" key="7">
    <source>
        <dbReference type="Pfam" id="PF25079"/>
    </source>
</evidence>
<dbReference type="GO" id="GO:0005886">
    <property type="term" value="C:plasma membrane"/>
    <property type="evidence" value="ECO:0007669"/>
    <property type="project" value="UniProtKB-SubCell"/>
</dbReference>
<keyword evidence="5" id="KW-0325">Glycoprotein</keyword>
<evidence type="ECO:0000256" key="5">
    <source>
        <dbReference type="ARBA" id="ARBA00023180"/>
    </source>
</evidence>
<dbReference type="Pfam" id="PF01344">
    <property type="entry name" value="Kelch_1"/>
    <property type="match status" value="1"/>
</dbReference>
<dbReference type="EMBL" id="PKMF04000040">
    <property type="protein sequence ID" value="KAK7856020.1"/>
    <property type="molecule type" value="Genomic_DNA"/>
</dbReference>
<dbReference type="InterPro" id="IPR056900">
    <property type="entry name" value="COB_C"/>
</dbReference>
<dbReference type="PANTHER" id="PTHR31673">
    <property type="entry name" value="PROTEIN COBRA"/>
    <property type="match status" value="1"/>
</dbReference>
<dbReference type="InterPro" id="IPR006918">
    <property type="entry name" value="COBRA_pln"/>
</dbReference>
<reference evidence="8 9" key="1">
    <citation type="journal article" date="2018" name="Sci. Data">
        <title>The draft genome sequence of cork oak.</title>
        <authorList>
            <person name="Ramos A.M."/>
            <person name="Usie A."/>
            <person name="Barbosa P."/>
            <person name="Barros P.M."/>
            <person name="Capote T."/>
            <person name="Chaves I."/>
            <person name="Simoes F."/>
            <person name="Abreu I."/>
            <person name="Carrasquinho I."/>
            <person name="Faro C."/>
            <person name="Guimaraes J.B."/>
            <person name="Mendonca D."/>
            <person name="Nobrega F."/>
            <person name="Rodrigues L."/>
            <person name="Saibo N.J.M."/>
            <person name="Varela M.C."/>
            <person name="Egas C."/>
            <person name="Matos J."/>
            <person name="Miguel C.M."/>
            <person name="Oliveira M.M."/>
            <person name="Ricardo C.P."/>
            <person name="Goncalves S."/>
        </authorList>
    </citation>
    <scope>NUCLEOTIDE SEQUENCE [LARGE SCALE GENOMIC DNA]</scope>
    <source>
        <strain evidence="9">cv. HL8</strain>
    </source>
</reference>
<evidence type="ECO:0000313" key="8">
    <source>
        <dbReference type="EMBL" id="KAK7856020.1"/>
    </source>
</evidence>
<keyword evidence="3" id="KW-0472">Membrane</keyword>
<keyword evidence="9" id="KW-1185">Reference proteome</keyword>
<name>A0AAW0LWR3_QUESU</name>
<feature type="domain" description="COBRA C-terminal" evidence="7">
    <location>
        <begin position="70"/>
        <end position="220"/>
    </location>
</feature>
<dbReference type="PANTHER" id="PTHR31673:SF30">
    <property type="entry name" value="COBRA-LIKE PROTEIN 6"/>
    <property type="match status" value="1"/>
</dbReference>
<dbReference type="Proteomes" id="UP000237347">
    <property type="component" value="Unassembled WGS sequence"/>
</dbReference>
<dbReference type="Gene3D" id="2.120.10.80">
    <property type="entry name" value="Kelch-type beta propeller"/>
    <property type="match status" value="1"/>
</dbReference>
<comment type="similarity">
    <text evidence="2">Belongs to the COBRA family.</text>
</comment>